<dbReference type="SUPFAM" id="SSF51905">
    <property type="entry name" value="FAD/NAD(P)-binding domain"/>
    <property type="match status" value="1"/>
</dbReference>
<dbReference type="Gene3D" id="3.90.700.10">
    <property type="entry name" value="Succinate dehydrogenase/fumarate reductase flavoprotein, catalytic domain"/>
    <property type="match status" value="1"/>
</dbReference>
<dbReference type="Proteomes" id="UP001230145">
    <property type="component" value="Unassembled WGS sequence"/>
</dbReference>
<gene>
    <name evidence="5" type="ORF">J2S45_001602</name>
</gene>
<dbReference type="PANTHER" id="PTHR11632">
    <property type="entry name" value="SUCCINATE DEHYDROGENASE 2 FLAVOPROTEIN SUBUNIT"/>
    <property type="match status" value="1"/>
</dbReference>
<dbReference type="SUPFAM" id="SSF56425">
    <property type="entry name" value="Succinate dehydrogenase/fumarate reductase flavoprotein, catalytic domain"/>
    <property type="match status" value="1"/>
</dbReference>
<dbReference type="NCBIfam" id="NF005749">
    <property type="entry name" value="PRK07573.1"/>
    <property type="match status" value="1"/>
</dbReference>
<dbReference type="EC" id="1.3.5.1" evidence="5"/>
<dbReference type="InterPro" id="IPR036188">
    <property type="entry name" value="FAD/NAD-bd_sf"/>
</dbReference>
<evidence type="ECO:0000259" key="4">
    <source>
        <dbReference type="Pfam" id="PF02910"/>
    </source>
</evidence>
<sequence length="676" mass="73330">MSFLHFLRNTVGSANDADARTASGTAGFTPPPVKVPGARLGTILDGNIPDGDPATAWQRRRDSYKLVSPLNTKKFTVVVVGTGLAGSGCAAALGELGYNVHSVTYHDAPRRAHSVAAQGGINAARARKVDGDSLKRFVTDTVKGGDFRSREAEAFRLGEESIRVIDHMNAIGAPFAREYGGTLATRSFGGVQVSRTYYTRGQTGQQLQLASSQALQRQIRRGTVTMHIRSEMLDLIVDDGVARGVVIRDLVTGEVKAIPAHAVVLATGGYGSVYFQSTLALNSNASAAWRAHKHGAYLAHASFVQFHPTALPVSSPFQSKTILMSESLRNDGRIWVPKRAGDDRPPEQIPEAERDYYLERKYPAFGNLTPRDIASRAATEQINSGHGVGPLRNSVYLDFSDALRAVGKDVIAERYGNLFHMYEHATGENPYETPMRIAPGAHFTMGGLWTDFDQMSSIPGLFVGGEAGWSYHGANRLGANSLLSACVDGWFTLPFSVPNYLSKHLGEALPGPDSAPVREALERVQARTDSFLAIGGSRGPVQFHRELGAIMYEGCGVGRTKASLTKAIGEVRRLRGEFWEDLSVPGGDAQVNQTLEKAGRVADFLELAELMCVDALDREESAGAHFRFEYQDNGEAKRDDAHWAFASAWESTPDGFVRHMEPLTFTAVPLATRSYS</sequence>
<dbReference type="InterPro" id="IPR003953">
    <property type="entry name" value="FAD-dep_OxRdtase_2_FAD-bd"/>
</dbReference>
<evidence type="ECO:0000313" key="6">
    <source>
        <dbReference type="Proteomes" id="UP001230145"/>
    </source>
</evidence>
<keyword evidence="1" id="KW-0285">Flavoprotein</keyword>
<name>A0ABT9PJR7_9ACTO</name>
<dbReference type="InterPro" id="IPR030664">
    <property type="entry name" value="SdhA/FrdA/AprA"/>
</dbReference>
<dbReference type="PANTHER" id="PTHR11632:SF53">
    <property type="entry name" value="SUCCINATE DEHYDROGENASE FLAVOPROTEIN SUBUNIT"/>
    <property type="match status" value="1"/>
</dbReference>
<dbReference type="Pfam" id="PF00890">
    <property type="entry name" value="FAD_binding_2"/>
    <property type="match status" value="1"/>
</dbReference>
<accession>A0ABT9PJR7</accession>
<dbReference type="SUPFAM" id="SSF46977">
    <property type="entry name" value="Succinate dehydrogenase/fumarate reductase flavoprotein C-terminal domain"/>
    <property type="match status" value="1"/>
</dbReference>
<dbReference type="InterPro" id="IPR027477">
    <property type="entry name" value="Succ_DH/fumarate_Rdtase_cat_sf"/>
</dbReference>
<evidence type="ECO:0000313" key="5">
    <source>
        <dbReference type="EMBL" id="MDP9832923.1"/>
    </source>
</evidence>
<dbReference type="Gene3D" id="3.50.50.60">
    <property type="entry name" value="FAD/NAD(P)-binding domain"/>
    <property type="match status" value="1"/>
</dbReference>
<organism evidence="5 6">
    <name type="scientific">Trueperella abortisuis</name>
    <dbReference type="NCBI Taxonomy" id="445930"/>
    <lineage>
        <taxon>Bacteria</taxon>
        <taxon>Bacillati</taxon>
        <taxon>Actinomycetota</taxon>
        <taxon>Actinomycetes</taxon>
        <taxon>Actinomycetales</taxon>
        <taxon>Actinomycetaceae</taxon>
        <taxon>Trueperella</taxon>
    </lineage>
</organism>
<comment type="caution">
    <text evidence="5">The sequence shown here is derived from an EMBL/GenBank/DDBJ whole genome shotgun (WGS) entry which is preliminary data.</text>
</comment>
<reference evidence="5 6" key="1">
    <citation type="submission" date="2023-07" db="EMBL/GenBank/DDBJ databases">
        <title>Sequencing the genomes of 1000 actinobacteria strains.</title>
        <authorList>
            <person name="Klenk H.-P."/>
        </authorList>
    </citation>
    <scope>NUCLEOTIDE SEQUENCE [LARGE SCALE GENOMIC DNA]</scope>
    <source>
        <strain evidence="5 6">DSM 19515</strain>
    </source>
</reference>
<dbReference type="Pfam" id="PF02910">
    <property type="entry name" value="Succ_DH_flav_C"/>
    <property type="match status" value="1"/>
</dbReference>
<evidence type="ECO:0000256" key="1">
    <source>
        <dbReference type="ARBA" id="ARBA00022630"/>
    </source>
</evidence>
<dbReference type="InterPro" id="IPR015939">
    <property type="entry name" value="Fum_Rdtase/Succ_DH_flav-like_C"/>
</dbReference>
<dbReference type="RefSeq" id="WP_270975798.1">
    <property type="nucleotide sequence ID" value="NZ_JAUSQL010000001.1"/>
</dbReference>
<dbReference type="GO" id="GO:0008177">
    <property type="term" value="F:succinate dehydrogenase (quinone) activity"/>
    <property type="evidence" value="ECO:0007669"/>
    <property type="project" value="UniProtKB-EC"/>
</dbReference>
<proteinExistence type="predicted"/>
<evidence type="ECO:0000259" key="3">
    <source>
        <dbReference type="Pfam" id="PF00890"/>
    </source>
</evidence>
<keyword evidence="2 5" id="KW-0560">Oxidoreductase</keyword>
<evidence type="ECO:0000256" key="2">
    <source>
        <dbReference type="ARBA" id="ARBA00023002"/>
    </source>
</evidence>
<feature type="domain" description="Fumarate reductase/succinate dehydrogenase flavoprotein-like C-terminal" evidence="4">
    <location>
        <begin position="544"/>
        <end position="675"/>
    </location>
</feature>
<dbReference type="NCBIfam" id="TIGR01811">
    <property type="entry name" value="sdhA_Bsu"/>
    <property type="match status" value="1"/>
</dbReference>
<feature type="domain" description="FAD-dependent oxidoreductase 2 FAD-binding" evidence="3">
    <location>
        <begin position="77"/>
        <end position="482"/>
    </location>
</feature>
<dbReference type="EMBL" id="JAUSQL010000001">
    <property type="protein sequence ID" value="MDP9832923.1"/>
    <property type="molecule type" value="Genomic_DNA"/>
</dbReference>
<dbReference type="InterPro" id="IPR037099">
    <property type="entry name" value="Fum_R/Succ_DH_flav-like_C_sf"/>
</dbReference>
<keyword evidence="6" id="KW-1185">Reference proteome</keyword>
<protein>
    <submittedName>
        <fullName evidence="5">Succinate dehydrogenase / fumarate reductase flavoprotein subunit</fullName>
        <ecNumber evidence="5">1.3.5.1</ecNumber>
    </submittedName>
</protein>
<dbReference type="Gene3D" id="1.20.58.100">
    <property type="entry name" value="Fumarate reductase/succinate dehydrogenase flavoprotein-like, C-terminal domain"/>
    <property type="match status" value="1"/>
</dbReference>
<dbReference type="InterPro" id="IPR011280">
    <property type="entry name" value="Succ_DH/Fum_Rdt_flav_su"/>
</dbReference>